<dbReference type="AlphaFoldDB" id="A0A383F5X8"/>
<protein>
    <submittedName>
        <fullName evidence="1">Uncharacterized protein</fullName>
    </submittedName>
</protein>
<name>A0A383F5X8_9ZZZZ</name>
<dbReference type="EMBL" id="UINC01231307">
    <property type="protein sequence ID" value="SVE63785.1"/>
    <property type="molecule type" value="Genomic_DNA"/>
</dbReference>
<proteinExistence type="predicted"/>
<reference evidence="1" key="1">
    <citation type="submission" date="2018-05" db="EMBL/GenBank/DDBJ databases">
        <authorList>
            <person name="Lanie J.A."/>
            <person name="Ng W.-L."/>
            <person name="Kazmierczak K.M."/>
            <person name="Andrzejewski T.M."/>
            <person name="Davidsen T.M."/>
            <person name="Wayne K.J."/>
            <person name="Tettelin H."/>
            <person name="Glass J.I."/>
            <person name="Rusch D."/>
            <person name="Podicherti R."/>
            <person name="Tsui H.-C.T."/>
            <person name="Winkler M.E."/>
        </authorList>
    </citation>
    <scope>NUCLEOTIDE SEQUENCE</scope>
</reference>
<sequence>MKNPFLFPELNRRDFLYGLTSSLGALAMTDLVAKEIGGAKKPMHEPKAK</sequence>
<feature type="non-terminal residue" evidence="1">
    <location>
        <position position="49"/>
    </location>
</feature>
<accession>A0A383F5X8</accession>
<gene>
    <name evidence="1" type="ORF">METZ01_LOCUS516639</name>
</gene>
<evidence type="ECO:0000313" key="1">
    <source>
        <dbReference type="EMBL" id="SVE63785.1"/>
    </source>
</evidence>
<organism evidence="1">
    <name type="scientific">marine metagenome</name>
    <dbReference type="NCBI Taxonomy" id="408172"/>
    <lineage>
        <taxon>unclassified sequences</taxon>
        <taxon>metagenomes</taxon>
        <taxon>ecological metagenomes</taxon>
    </lineage>
</organism>